<proteinExistence type="predicted"/>
<evidence type="ECO:0000313" key="4">
    <source>
        <dbReference type="Proteomes" id="UP000321807"/>
    </source>
</evidence>
<protein>
    <submittedName>
        <fullName evidence="2">Uncharacterized protein</fullName>
    </submittedName>
</protein>
<dbReference type="AlphaFoldDB" id="A0A1I4A4K8"/>
<evidence type="ECO:0000313" key="3">
    <source>
        <dbReference type="Proteomes" id="UP000198725"/>
    </source>
</evidence>
<dbReference type="Proteomes" id="UP000198725">
    <property type="component" value="Unassembled WGS sequence"/>
</dbReference>
<organism evidence="2 3">
    <name type="scientific">Rhodanobacter glycinis</name>
    <dbReference type="NCBI Taxonomy" id="582702"/>
    <lineage>
        <taxon>Bacteria</taxon>
        <taxon>Pseudomonadati</taxon>
        <taxon>Pseudomonadota</taxon>
        <taxon>Gammaproteobacteria</taxon>
        <taxon>Lysobacterales</taxon>
        <taxon>Rhodanobacteraceae</taxon>
        <taxon>Rhodanobacter</taxon>
    </lineage>
</organism>
<dbReference type="Proteomes" id="UP000321807">
    <property type="component" value="Chromosome"/>
</dbReference>
<dbReference type="KEGG" id="rgl:CS053_14540"/>
<reference evidence="3" key="2">
    <citation type="submission" date="2016-10" db="EMBL/GenBank/DDBJ databases">
        <authorList>
            <person name="Varghese N."/>
            <person name="Submissions S."/>
        </authorList>
    </citation>
    <scope>NUCLEOTIDE SEQUENCE [LARGE SCALE GENOMIC DNA]</scope>
    <source>
        <strain evidence="3">MO64</strain>
    </source>
</reference>
<evidence type="ECO:0000313" key="2">
    <source>
        <dbReference type="EMBL" id="SFK51275.1"/>
    </source>
</evidence>
<keyword evidence="3" id="KW-1185">Reference proteome</keyword>
<dbReference type="RefSeq" id="WP_092702202.1">
    <property type="nucleotide sequence ID" value="NZ_CP042807.1"/>
</dbReference>
<gene>
    <name evidence="1" type="ORF">CS053_14540</name>
    <name evidence="2" type="ORF">SAMN05192579_103262</name>
</gene>
<dbReference type="EMBL" id="FOSR01000003">
    <property type="protein sequence ID" value="SFK51275.1"/>
    <property type="molecule type" value="Genomic_DNA"/>
</dbReference>
<accession>A0A1I4A4K8</accession>
<reference evidence="1 4" key="3">
    <citation type="submission" date="2019-08" db="EMBL/GenBank/DDBJ databases">
        <title>Complete genome sequence of Rhodanobacter glycinis strain T01E-68 isolated from tomato root.</title>
        <authorList>
            <person name="Weon H.-Y."/>
            <person name="Lee S.A."/>
        </authorList>
    </citation>
    <scope>NUCLEOTIDE SEQUENCE [LARGE SCALE GENOMIC DNA]</scope>
    <source>
        <strain evidence="1 4">T01E-68</strain>
    </source>
</reference>
<name>A0A1I4A4K8_9GAMM</name>
<evidence type="ECO:0000313" key="1">
    <source>
        <dbReference type="EMBL" id="QEE25586.1"/>
    </source>
</evidence>
<sequence>MSRFDKPVVGSSVDWSDPQLQSLLSKTEGWSLDNRGVFSPVACELHVGWGAGTGRPATLVFERGKVMVIEADFVIPRDEHVRVDQVKAGVPRSTWGVVVDRRTGHRADDHAKGIEVYWVHAR</sequence>
<reference evidence="2" key="1">
    <citation type="submission" date="2016-10" db="EMBL/GenBank/DDBJ databases">
        <authorList>
            <person name="de Groot N.N."/>
        </authorList>
    </citation>
    <scope>NUCLEOTIDE SEQUENCE [LARGE SCALE GENOMIC DNA]</scope>
    <source>
        <strain evidence="2">MO64</strain>
    </source>
</reference>
<dbReference type="EMBL" id="CP042807">
    <property type="protein sequence ID" value="QEE25586.1"/>
    <property type="molecule type" value="Genomic_DNA"/>
</dbReference>